<dbReference type="SUPFAM" id="SSF54791">
    <property type="entry name" value="Eukaryotic type KH-domain (KH-domain type I)"/>
    <property type="match status" value="1"/>
</dbReference>
<reference evidence="12 14" key="1">
    <citation type="journal article" date="2013" name="Curr. Biol.">
        <title>Shared signatures of parasitism and phylogenomics unite Cryptomycota and microsporidia.</title>
        <authorList>
            <person name="James T.Y."/>
            <person name="Pelin A."/>
            <person name="Bonen L."/>
            <person name="Ahrendt S."/>
            <person name="Sain D."/>
            <person name="Corradi N."/>
            <person name="Stajich J.E."/>
        </authorList>
    </citation>
    <scope>NUCLEOTIDE SEQUENCE [LARGE SCALE GENOMIC DNA]</scope>
    <source>
        <strain evidence="12">CSF55</strain>
        <strain evidence="12">CSF55</strain>
    </source>
</reference>
<dbReference type="CDD" id="cd05790">
    <property type="entry name" value="S1_Rrp40"/>
    <property type="match status" value="1"/>
</dbReference>
<dbReference type="InterPro" id="IPR037319">
    <property type="entry name" value="Rrp40_S1"/>
</dbReference>
<evidence type="ECO:0000313" key="15">
    <source>
        <dbReference type="Proteomes" id="UP000281549"/>
    </source>
</evidence>
<keyword evidence="14" id="KW-1185">Reference proteome</keyword>
<evidence type="ECO:0000313" key="14">
    <source>
        <dbReference type="Proteomes" id="UP000030755"/>
    </source>
</evidence>
<dbReference type="STRING" id="988480.A0A075AMR2"/>
<dbReference type="Pfam" id="PF15985">
    <property type="entry name" value="KH_6"/>
    <property type="match status" value="1"/>
</dbReference>
<dbReference type="GO" id="GO:0071034">
    <property type="term" value="P:CUT catabolic process"/>
    <property type="evidence" value="ECO:0007669"/>
    <property type="project" value="TreeGrafter"/>
</dbReference>
<evidence type="ECO:0000256" key="5">
    <source>
        <dbReference type="ARBA" id="ARBA00022552"/>
    </source>
</evidence>
<dbReference type="FunFam" id="2.40.50.140:FF:000112">
    <property type="entry name" value="Exosome complex component RRP40"/>
    <property type="match status" value="1"/>
</dbReference>
<dbReference type="GO" id="GO:0071051">
    <property type="term" value="P:poly(A)-dependent snoRNA 3'-end processing"/>
    <property type="evidence" value="ECO:0007669"/>
    <property type="project" value="TreeGrafter"/>
</dbReference>
<evidence type="ECO:0000256" key="3">
    <source>
        <dbReference type="ARBA" id="ARBA00007841"/>
    </source>
</evidence>
<evidence type="ECO:0000313" key="12">
    <source>
        <dbReference type="EMBL" id="EPZ30979.1"/>
    </source>
</evidence>
<comment type="similarity">
    <text evidence="3">Belongs to the RRP40 family.</text>
</comment>
<feature type="domain" description="K Homology" evidence="10">
    <location>
        <begin position="145"/>
        <end position="192"/>
    </location>
</feature>
<dbReference type="PANTHER" id="PTHR21321">
    <property type="entry name" value="PNAS-3 RELATED"/>
    <property type="match status" value="1"/>
</dbReference>
<evidence type="ECO:0000256" key="1">
    <source>
        <dbReference type="ARBA" id="ARBA00004496"/>
    </source>
</evidence>
<proteinExistence type="inferred from homology"/>
<dbReference type="SUPFAM" id="SSF50249">
    <property type="entry name" value="Nucleic acid-binding proteins"/>
    <property type="match status" value="1"/>
</dbReference>
<reference evidence="13" key="3">
    <citation type="submission" date="2018-08" db="EMBL/GenBank/DDBJ databases">
        <title>Leveraging single-cell genomics to expand the Fungal Tree of Life.</title>
        <authorList>
            <consortium name="DOE Joint Genome Institute"/>
            <person name="Ahrendt S.R."/>
            <person name="Quandt C.A."/>
            <person name="Ciobanu D."/>
            <person name="Clum A."/>
            <person name="Salamov A."/>
            <person name="Andreopoulos B."/>
            <person name="Cheng J.-F."/>
            <person name="Woyke T."/>
            <person name="Pelin A."/>
            <person name="Henrissat B."/>
            <person name="Reynolds N."/>
            <person name="Benny G.L."/>
            <person name="Smith M.E."/>
            <person name="James T.Y."/>
            <person name="Grigoriev I.V."/>
        </authorList>
    </citation>
    <scope>NUCLEOTIDE SEQUENCE</scope>
    <source>
        <strain evidence="13">CSF55</strain>
    </source>
</reference>
<sequence length="223" mass="24579">MSIALPGDGFELDDCENSDTKKIGPGLMYRNDKIISTKPGILHKENNKVWLESSQKRYIPSLNDPVVGIVTAKLTDFYRVDIGSHQLAILPNLAFESATKRNRPNLNVGSVVYARVTVANKDLEPEISCMSILNKSDGFGELSDGFIVHCSTGLCKRTLKPDSQILEGVGSNFTFECATGLNGRIWIKANSNKETIQLSMVLKRLDYSPDDNISGIIEEILSK</sequence>
<dbReference type="GO" id="GO:0000467">
    <property type="term" value="P:exonucleolytic trimming to generate mature 3'-end of 5.8S rRNA from tricistronic rRNA transcript (SSU-rRNA, 5.8S rRNA, LSU-rRNA)"/>
    <property type="evidence" value="ECO:0007669"/>
    <property type="project" value="TreeGrafter"/>
</dbReference>
<dbReference type="OMA" id="SYMAFPN"/>
<keyword evidence="5" id="KW-0698">rRNA processing</keyword>
<keyword evidence="8" id="KW-0539">Nucleus</keyword>
<evidence type="ECO:0000256" key="8">
    <source>
        <dbReference type="ARBA" id="ARBA00023242"/>
    </source>
</evidence>
<dbReference type="InterPro" id="IPR012340">
    <property type="entry name" value="NA-bd_OB-fold"/>
</dbReference>
<evidence type="ECO:0000256" key="4">
    <source>
        <dbReference type="ARBA" id="ARBA00022490"/>
    </source>
</evidence>
<evidence type="ECO:0000256" key="9">
    <source>
        <dbReference type="ARBA" id="ARBA00030615"/>
    </source>
</evidence>
<dbReference type="GO" id="GO:0034475">
    <property type="term" value="P:U4 snRNA 3'-end processing"/>
    <property type="evidence" value="ECO:0007669"/>
    <property type="project" value="TreeGrafter"/>
</dbReference>
<dbReference type="Proteomes" id="UP000030755">
    <property type="component" value="Unassembled WGS sequence"/>
</dbReference>
<dbReference type="OrthoDB" id="340500at2759"/>
<dbReference type="Gene3D" id="3.30.1370.10">
    <property type="entry name" value="K Homology domain, type 1"/>
    <property type="match status" value="1"/>
</dbReference>
<evidence type="ECO:0000259" key="11">
    <source>
        <dbReference type="Pfam" id="PF18311"/>
    </source>
</evidence>
<keyword evidence="6" id="KW-0271">Exosome</keyword>
<comment type="subcellular location">
    <subcellularLocation>
        <location evidence="1">Cytoplasm</location>
    </subcellularLocation>
    <subcellularLocation>
        <location evidence="2">Nucleus</location>
        <location evidence="2">Nucleolus</location>
    </subcellularLocation>
</comment>
<dbReference type="InterPro" id="IPR036612">
    <property type="entry name" value="KH_dom_type_1_sf"/>
</dbReference>
<dbReference type="HOGENOM" id="CLU_069847_5_1_1"/>
<organism evidence="12 14">
    <name type="scientific">Rozella allomycis (strain CSF55)</name>
    <dbReference type="NCBI Taxonomy" id="988480"/>
    <lineage>
        <taxon>Eukaryota</taxon>
        <taxon>Fungi</taxon>
        <taxon>Fungi incertae sedis</taxon>
        <taxon>Cryptomycota</taxon>
        <taxon>Cryptomycota incertae sedis</taxon>
        <taxon>Rozella</taxon>
    </lineage>
</organism>
<dbReference type="Pfam" id="PF21262">
    <property type="entry name" value="RRP40_S1"/>
    <property type="match status" value="1"/>
</dbReference>
<evidence type="ECO:0000256" key="6">
    <source>
        <dbReference type="ARBA" id="ARBA00022835"/>
    </source>
</evidence>
<keyword evidence="4" id="KW-0963">Cytoplasm</keyword>
<reference evidence="15" key="2">
    <citation type="journal article" date="2018" name="Nat. Microbiol.">
        <title>Leveraging single-cell genomics to expand the fungal tree of life.</title>
        <authorList>
            <person name="Ahrendt S.R."/>
            <person name="Quandt C.A."/>
            <person name="Ciobanu D."/>
            <person name="Clum A."/>
            <person name="Salamov A."/>
            <person name="Andreopoulos B."/>
            <person name="Cheng J.F."/>
            <person name="Woyke T."/>
            <person name="Pelin A."/>
            <person name="Henrissat B."/>
            <person name="Reynolds N.K."/>
            <person name="Benny G.L."/>
            <person name="Smith M.E."/>
            <person name="James T.Y."/>
            <person name="Grigoriev I.V."/>
        </authorList>
    </citation>
    <scope>NUCLEOTIDE SEQUENCE [LARGE SCALE GENOMIC DNA]</scope>
    <source>
        <strain evidence="15">CSF55</strain>
    </source>
</reference>
<feature type="domain" description="Exosome complex exonuclease Rrp40 N-terminal" evidence="11">
    <location>
        <begin position="22"/>
        <end position="57"/>
    </location>
</feature>
<dbReference type="InterPro" id="IPR026699">
    <property type="entry name" value="Exosome_RNA_bind1/RRP40/RRP4"/>
</dbReference>
<dbReference type="GO" id="GO:0003723">
    <property type="term" value="F:RNA binding"/>
    <property type="evidence" value="ECO:0007669"/>
    <property type="project" value="UniProtKB-KW"/>
</dbReference>
<dbReference type="Proteomes" id="UP000281549">
    <property type="component" value="Unassembled WGS sequence"/>
</dbReference>
<dbReference type="PANTHER" id="PTHR21321:SF1">
    <property type="entry name" value="EXOSOME COMPLEX COMPONENT RRP40"/>
    <property type="match status" value="1"/>
</dbReference>
<dbReference type="InterPro" id="IPR049469">
    <property type="entry name" value="RRP40_KH-I"/>
</dbReference>
<dbReference type="Gene3D" id="2.40.50.100">
    <property type="match status" value="1"/>
</dbReference>
<dbReference type="Pfam" id="PF18311">
    <property type="entry name" value="Rrp40_N"/>
    <property type="match status" value="1"/>
</dbReference>
<keyword evidence="7" id="KW-0694">RNA-binding</keyword>
<dbReference type="CDD" id="cd22526">
    <property type="entry name" value="KH-I_Rrp40"/>
    <property type="match status" value="1"/>
</dbReference>
<dbReference type="GO" id="GO:0000176">
    <property type="term" value="C:nuclear exosome (RNase complex)"/>
    <property type="evidence" value="ECO:0007669"/>
    <property type="project" value="TreeGrafter"/>
</dbReference>
<evidence type="ECO:0000259" key="10">
    <source>
        <dbReference type="Pfam" id="PF15985"/>
    </source>
</evidence>
<dbReference type="GO" id="GO:0071038">
    <property type="term" value="P:TRAMP-dependent tRNA surveillance pathway"/>
    <property type="evidence" value="ECO:0007669"/>
    <property type="project" value="TreeGrafter"/>
</dbReference>
<dbReference type="EMBL" id="ML004921">
    <property type="protein sequence ID" value="RKP21906.1"/>
    <property type="molecule type" value="Genomic_DNA"/>
</dbReference>
<evidence type="ECO:0000256" key="7">
    <source>
        <dbReference type="ARBA" id="ARBA00022884"/>
    </source>
</evidence>
<gene>
    <name evidence="12" type="ORF">O9G_001452</name>
    <name evidence="13" type="ORF">ROZALSC1DRAFT_26700</name>
</gene>
<evidence type="ECO:0000256" key="2">
    <source>
        <dbReference type="ARBA" id="ARBA00004604"/>
    </source>
</evidence>
<dbReference type="InterPro" id="IPR041054">
    <property type="entry name" value="Rrp40_N_euk"/>
</dbReference>
<dbReference type="Gene3D" id="2.40.50.140">
    <property type="entry name" value="Nucleic acid-binding proteins"/>
    <property type="match status" value="1"/>
</dbReference>
<dbReference type="SUPFAM" id="SSF110324">
    <property type="entry name" value="Ribosomal L27 protein-like"/>
    <property type="match status" value="1"/>
</dbReference>
<evidence type="ECO:0000313" key="13">
    <source>
        <dbReference type="EMBL" id="RKP21906.1"/>
    </source>
</evidence>
<dbReference type="AlphaFoldDB" id="A0A075AMR2"/>
<dbReference type="GO" id="GO:0071035">
    <property type="term" value="P:nuclear polyadenylation-dependent rRNA catabolic process"/>
    <property type="evidence" value="ECO:0007669"/>
    <property type="project" value="TreeGrafter"/>
</dbReference>
<dbReference type="EMBL" id="KE561324">
    <property type="protein sequence ID" value="EPZ30979.1"/>
    <property type="molecule type" value="Genomic_DNA"/>
</dbReference>
<accession>A0A075AMR2</accession>
<dbReference type="GO" id="GO:0005730">
    <property type="term" value="C:nucleolus"/>
    <property type="evidence" value="ECO:0007669"/>
    <property type="project" value="UniProtKB-SubCell"/>
</dbReference>
<dbReference type="GO" id="GO:0000177">
    <property type="term" value="C:cytoplasmic exosome (RNase complex)"/>
    <property type="evidence" value="ECO:0007669"/>
    <property type="project" value="TreeGrafter"/>
</dbReference>
<name>A0A075AMR2_ROZAC</name>
<dbReference type="InterPro" id="IPR004088">
    <property type="entry name" value="KH_dom_type_1"/>
</dbReference>
<protein>
    <recommendedName>
        <fullName evidence="9">Ribosomal RNA-processing protein 40</fullName>
    </recommendedName>
</protein>